<dbReference type="SMART" id="SM00382">
    <property type="entry name" value="AAA"/>
    <property type="match status" value="1"/>
</dbReference>
<dbReference type="GO" id="GO:0005886">
    <property type="term" value="C:plasma membrane"/>
    <property type="evidence" value="ECO:0007669"/>
    <property type="project" value="UniProtKB-ARBA"/>
</dbReference>
<dbReference type="EMBL" id="FOGZ01000010">
    <property type="protein sequence ID" value="SER77701.1"/>
    <property type="molecule type" value="Genomic_DNA"/>
</dbReference>
<dbReference type="RefSeq" id="WP_091969097.1">
    <property type="nucleotide sequence ID" value="NZ_FOGZ01000010.1"/>
</dbReference>
<proteinExistence type="inferred from homology"/>
<keyword evidence="3" id="KW-1003">Cell membrane</keyword>
<dbReference type="AlphaFoldDB" id="A0A1H9RY52"/>
<name>A0A1H9RY52_9ACTN</name>
<evidence type="ECO:0000259" key="12">
    <source>
        <dbReference type="PROSITE" id="PS50893"/>
    </source>
</evidence>
<evidence type="ECO:0000256" key="2">
    <source>
        <dbReference type="ARBA" id="ARBA00022448"/>
    </source>
</evidence>
<dbReference type="InterPro" id="IPR027417">
    <property type="entry name" value="P-loop_NTPase"/>
</dbReference>
<keyword evidence="14" id="KW-1185">Reference proteome</keyword>
<reference evidence="13 14" key="1">
    <citation type="submission" date="2016-10" db="EMBL/GenBank/DDBJ databases">
        <authorList>
            <person name="de Groot N.N."/>
        </authorList>
    </citation>
    <scope>NUCLEOTIDE SEQUENCE [LARGE SCALE GENOMIC DNA]</scope>
    <source>
        <strain evidence="13 14">DSM 16859</strain>
    </source>
</reference>
<evidence type="ECO:0000256" key="1">
    <source>
        <dbReference type="ARBA" id="ARBA00005417"/>
    </source>
</evidence>
<evidence type="ECO:0000256" key="8">
    <source>
        <dbReference type="ARBA" id="ARBA00023136"/>
    </source>
</evidence>
<dbReference type="Pfam" id="PF00005">
    <property type="entry name" value="ABC_tran"/>
    <property type="match status" value="1"/>
</dbReference>
<dbReference type="PROSITE" id="PS00211">
    <property type="entry name" value="ABC_TRANSPORTER_1"/>
    <property type="match status" value="1"/>
</dbReference>
<dbReference type="OrthoDB" id="4283894at2"/>
<dbReference type="FunFam" id="3.40.50.300:FF:000056">
    <property type="entry name" value="Cell division ATP-binding protein FtsE"/>
    <property type="match status" value="1"/>
</dbReference>
<dbReference type="InterPro" id="IPR050086">
    <property type="entry name" value="MetN_ABC_transporter-like"/>
</dbReference>
<dbReference type="Gene3D" id="3.40.50.300">
    <property type="entry name" value="P-loop containing nucleotide triphosphate hydrolases"/>
    <property type="match status" value="1"/>
</dbReference>
<dbReference type="STRING" id="64702.SAMN05443377_11033"/>
<protein>
    <submittedName>
        <fullName evidence="13">D-methionine transport system ATP-binding protein</fullName>
    </submittedName>
</protein>
<dbReference type="Gene3D" id="3.30.70.260">
    <property type="match status" value="1"/>
</dbReference>
<dbReference type="InterPro" id="IPR041701">
    <property type="entry name" value="MetN_ABC"/>
</dbReference>
<dbReference type="GO" id="GO:0016887">
    <property type="term" value="F:ATP hydrolysis activity"/>
    <property type="evidence" value="ECO:0007669"/>
    <property type="project" value="InterPro"/>
</dbReference>
<keyword evidence="4" id="KW-0547">Nucleotide-binding</keyword>
<evidence type="ECO:0000256" key="4">
    <source>
        <dbReference type="ARBA" id="ARBA00022741"/>
    </source>
</evidence>
<evidence type="ECO:0000256" key="11">
    <source>
        <dbReference type="SAM" id="MobiDB-lite"/>
    </source>
</evidence>
<keyword evidence="7" id="KW-0029">Amino-acid transport</keyword>
<dbReference type="InterPro" id="IPR003439">
    <property type="entry name" value="ABC_transporter-like_ATP-bd"/>
</dbReference>
<feature type="domain" description="ABC transporter" evidence="12">
    <location>
        <begin position="5"/>
        <end position="244"/>
    </location>
</feature>
<keyword evidence="6" id="KW-1278">Translocase</keyword>
<evidence type="ECO:0000256" key="7">
    <source>
        <dbReference type="ARBA" id="ARBA00022970"/>
    </source>
</evidence>
<comment type="similarity">
    <text evidence="1">Belongs to the ABC transporter superfamily.</text>
</comment>
<dbReference type="GO" id="GO:0006865">
    <property type="term" value="P:amino acid transport"/>
    <property type="evidence" value="ECO:0007669"/>
    <property type="project" value="UniProtKB-KW"/>
</dbReference>
<dbReference type="PROSITE" id="PS50893">
    <property type="entry name" value="ABC_TRANSPORTER_2"/>
    <property type="match status" value="1"/>
</dbReference>
<dbReference type="PANTHER" id="PTHR43166">
    <property type="entry name" value="AMINO ACID IMPORT ATP-BINDING PROTEIN"/>
    <property type="match status" value="1"/>
</dbReference>
<dbReference type="GO" id="GO:0005524">
    <property type="term" value="F:ATP binding"/>
    <property type="evidence" value="ECO:0007669"/>
    <property type="project" value="UniProtKB-KW"/>
</dbReference>
<feature type="compositionally biased region" description="Basic and acidic residues" evidence="11">
    <location>
        <begin position="342"/>
        <end position="359"/>
    </location>
</feature>
<evidence type="ECO:0000256" key="9">
    <source>
        <dbReference type="ARBA" id="ARBA00054718"/>
    </source>
</evidence>
<feature type="region of interest" description="Disordered" evidence="11">
    <location>
        <begin position="342"/>
        <end position="370"/>
    </location>
</feature>
<dbReference type="PANTHER" id="PTHR43166:SF30">
    <property type="entry name" value="METHIONINE IMPORT ATP-BINDING PROTEIN METN"/>
    <property type="match status" value="1"/>
</dbReference>
<comment type="function">
    <text evidence="9">Part of the ABC transporter FtsEX involved in cellular division. Has ATPase activity.</text>
</comment>
<comment type="subunit">
    <text evidence="10">Homodimer. Forms a membrane-associated complex with FtsX.</text>
</comment>
<keyword evidence="2" id="KW-0813">Transport</keyword>
<dbReference type="InterPro" id="IPR018449">
    <property type="entry name" value="NIL_domain"/>
</dbReference>
<evidence type="ECO:0000313" key="14">
    <source>
        <dbReference type="Proteomes" id="UP000198815"/>
    </source>
</evidence>
<dbReference type="InterPro" id="IPR003593">
    <property type="entry name" value="AAA+_ATPase"/>
</dbReference>
<sequence>MTTQIAFHNAGKVFQTSSGPVTALEKIDLEIDKGEIFAVIGYSGAGKSTLVRLINGLERVTQGTVFVNGIDITHLPEGKLRSVRREIGMIFQQFNLMRSKTVYGNIAYPLKLAKWSKADIQARVTELLSFVGLTSKAWVYPDQLSGGQKQRVGIARALATRPSVLLADESTSALDPETTQDVLALLRRVNEELGVTIVVITHEMEVVRAIADRVAVLDSGQLIEGGSVDEIFENPKAATTRRFVNTITHYDPEPGEIERLQAARPGATLVSIRSVDPAEFGRCLAVIGADSEVSFEIVRGGIVQVKTRSIGSFTVALDGPAGAVARAETSLREVAGLAEELTRGEHALDTPAPGRHELGEEPDAPIGAEK</sequence>
<dbReference type="InterPro" id="IPR017871">
    <property type="entry name" value="ABC_transporter-like_CS"/>
</dbReference>
<dbReference type="Pfam" id="PF09383">
    <property type="entry name" value="NIL"/>
    <property type="match status" value="1"/>
</dbReference>
<keyword evidence="8" id="KW-0472">Membrane</keyword>
<evidence type="ECO:0000256" key="3">
    <source>
        <dbReference type="ARBA" id="ARBA00022475"/>
    </source>
</evidence>
<evidence type="ECO:0000256" key="10">
    <source>
        <dbReference type="ARBA" id="ARBA00063837"/>
    </source>
</evidence>
<evidence type="ECO:0000256" key="5">
    <source>
        <dbReference type="ARBA" id="ARBA00022840"/>
    </source>
</evidence>
<dbReference type="Proteomes" id="UP000198815">
    <property type="component" value="Unassembled WGS sequence"/>
</dbReference>
<evidence type="ECO:0000256" key="6">
    <source>
        <dbReference type="ARBA" id="ARBA00022967"/>
    </source>
</evidence>
<dbReference type="SUPFAM" id="SSF52540">
    <property type="entry name" value="P-loop containing nucleoside triphosphate hydrolases"/>
    <property type="match status" value="1"/>
</dbReference>
<keyword evidence="5 13" id="KW-0067">ATP-binding</keyword>
<accession>A0A1H9RY52</accession>
<dbReference type="CDD" id="cd03258">
    <property type="entry name" value="ABC_MetN_methionine_transporter"/>
    <property type="match status" value="1"/>
</dbReference>
<evidence type="ECO:0000313" key="13">
    <source>
        <dbReference type="EMBL" id="SER77701.1"/>
    </source>
</evidence>
<organism evidence="13 14">
    <name type="scientific">Propionibacterium cyclohexanicum</name>
    <dbReference type="NCBI Taxonomy" id="64702"/>
    <lineage>
        <taxon>Bacteria</taxon>
        <taxon>Bacillati</taxon>
        <taxon>Actinomycetota</taxon>
        <taxon>Actinomycetes</taxon>
        <taxon>Propionibacteriales</taxon>
        <taxon>Propionibacteriaceae</taxon>
        <taxon>Propionibacterium</taxon>
    </lineage>
</organism>
<gene>
    <name evidence="13" type="ORF">SAMN05443377_11033</name>
</gene>